<dbReference type="PANTHER" id="PTHR23090">
    <property type="entry name" value="NH 3 /GLUTAMINE-DEPENDENT NAD + SYNTHETASE"/>
    <property type="match status" value="1"/>
</dbReference>
<dbReference type="Gene3D" id="3.40.50.620">
    <property type="entry name" value="HUPs"/>
    <property type="match status" value="1"/>
</dbReference>
<comment type="caution">
    <text evidence="9">The sequence shown here is derived from an EMBL/GenBank/DDBJ whole genome shotgun (WGS) entry which is preliminary data.</text>
</comment>
<dbReference type="AlphaFoldDB" id="A0A2M6YPW2"/>
<dbReference type="GO" id="GO:0008795">
    <property type="term" value="F:NAD+ synthase activity"/>
    <property type="evidence" value="ECO:0007669"/>
    <property type="project" value="UniProtKB-EC"/>
</dbReference>
<name>A0A2M6YPW2_9BACT</name>
<keyword evidence="3 6" id="KW-0547">Nucleotide-binding</keyword>
<dbReference type="CDD" id="cd00553">
    <property type="entry name" value="NAD_synthase"/>
    <property type="match status" value="1"/>
</dbReference>
<evidence type="ECO:0000259" key="8">
    <source>
        <dbReference type="Pfam" id="PF02540"/>
    </source>
</evidence>
<feature type="domain" description="NAD/GMP synthase" evidence="8">
    <location>
        <begin position="172"/>
        <end position="311"/>
    </location>
</feature>
<evidence type="ECO:0000256" key="6">
    <source>
        <dbReference type="RuleBase" id="RU003811"/>
    </source>
</evidence>
<dbReference type="InterPro" id="IPR003694">
    <property type="entry name" value="NAD_synthase"/>
</dbReference>
<evidence type="ECO:0000256" key="2">
    <source>
        <dbReference type="ARBA" id="ARBA00022598"/>
    </source>
</evidence>
<dbReference type="Pfam" id="PF02540">
    <property type="entry name" value="NAD_synthase"/>
    <property type="match status" value="2"/>
</dbReference>
<dbReference type="InterPro" id="IPR014729">
    <property type="entry name" value="Rossmann-like_a/b/a_fold"/>
</dbReference>
<evidence type="ECO:0000256" key="4">
    <source>
        <dbReference type="ARBA" id="ARBA00022840"/>
    </source>
</evidence>
<keyword evidence="5 6" id="KW-0520">NAD</keyword>
<evidence type="ECO:0000313" key="9">
    <source>
        <dbReference type="EMBL" id="PIU33167.1"/>
    </source>
</evidence>
<accession>A0A2M6YPW2</accession>
<comment type="pathway">
    <text evidence="1">Cofactor biosynthesis; NAD(+) biosynthesis.</text>
</comment>
<sequence length="316" mass="36259">MKETQPKMSFEFLRNQLEVNPQQTAPKLENFIKEYMDKLEREGVILGLSGGLDSAVLASLCKRAVGPEKVLALIMPDKDSKKQHIKDAINLANQLKIKTKLIDITPFIKKFGTLRLFPLNKIFLPKKFKEVLVKKAYKFFEKKTGETPFSASLSGFKDKDYSFWLKNSNAYYRIKHRLRMVLLYLWAEKENRLVVGAANKTEAKIGFFVKHGCDDATDIMPLLGLYKTQVRQLATFLQIPPEIINKAPSPDIIPGIIDEEAIGMPYETLDLVLESLESNLKSNEIAQKLNIKRQEVEKIKQLTKRSEHMRQIYTPV</sequence>
<feature type="domain" description="NAD/GMP synthase" evidence="8">
    <location>
        <begin position="27"/>
        <end position="112"/>
    </location>
</feature>
<evidence type="ECO:0000256" key="7">
    <source>
        <dbReference type="RuleBase" id="RU003812"/>
    </source>
</evidence>
<dbReference type="NCBIfam" id="TIGR00552">
    <property type="entry name" value="nadE"/>
    <property type="match status" value="2"/>
</dbReference>
<evidence type="ECO:0000256" key="3">
    <source>
        <dbReference type="ARBA" id="ARBA00022741"/>
    </source>
</evidence>
<evidence type="ECO:0000256" key="1">
    <source>
        <dbReference type="ARBA" id="ARBA00004790"/>
    </source>
</evidence>
<dbReference type="SUPFAM" id="SSF52402">
    <property type="entry name" value="Adenine nucleotide alpha hydrolases-like"/>
    <property type="match status" value="1"/>
</dbReference>
<dbReference type="EMBL" id="PEXA01000047">
    <property type="protein sequence ID" value="PIU33167.1"/>
    <property type="molecule type" value="Genomic_DNA"/>
</dbReference>
<dbReference type="GO" id="GO:0005737">
    <property type="term" value="C:cytoplasm"/>
    <property type="evidence" value="ECO:0007669"/>
    <property type="project" value="InterPro"/>
</dbReference>
<evidence type="ECO:0000313" key="10">
    <source>
        <dbReference type="Proteomes" id="UP000229559"/>
    </source>
</evidence>
<dbReference type="GO" id="GO:0005524">
    <property type="term" value="F:ATP binding"/>
    <property type="evidence" value="ECO:0007669"/>
    <property type="project" value="UniProtKB-KW"/>
</dbReference>
<dbReference type="UniPathway" id="UPA00253"/>
<dbReference type="Proteomes" id="UP000229559">
    <property type="component" value="Unassembled WGS sequence"/>
</dbReference>
<dbReference type="GO" id="GO:0003952">
    <property type="term" value="F:NAD+ synthase (glutamine-hydrolyzing) activity"/>
    <property type="evidence" value="ECO:0007669"/>
    <property type="project" value="InterPro"/>
</dbReference>
<organism evidence="9 10">
    <name type="scientific">Candidatus Shapirobacteria bacterium CG07_land_8_20_14_0_80_39_12</name>
    <dbReference type="NCBI Taxonomy" id="1974480"/>
    <lineage>
        <taxon>Bacteria</taxon>
        <taxon>Candidatus Shapironibacteriota</taxon>
    </lineage>
</organism>
<protein>
    <recommendedName>
        <fullName evidence="7">NH(3)-dependent NAD(+) synthetase</fullName>
        <ecNumber evidence="7">6.3.1.5</ecNumber>
    </recommendedName>
</protein>
<dbReference type="PANTHER" id="PTHR23090:SF9">
    <property type="entry name" value="GLUTAMINE-DEPENDENT NAD(+) SYNTHETASE"/>
    <property type="match status" value="1"/>
</dbReference>
<comment type="catalytic activity">
    <reaction evidence="7">
        <text>deamido-NAD(+) + NH4(+) + ATP = AMP + diphosphate + NAD(+) + H(+)</text>
        <dbReference type="Rhea" id="RHEA:21188"/>
        <dbReference type="ChEBI" id="CHEBI:15378"/>
        <dbReference type="ChEBI" id="CHEBI:28938"/>
        <dbReference type="ChEBI" id="CHEBI:30616"/>
        <dbReference type="ChEBI" id="CHEBI:33019"/>
        <dbReference type="ChEBI" id="CHEBI:57540"/>
        <dbReference type="ChEBI" id="CHEBI:58437"/>
        <dbReference type="ChEBI" id="CHEBI:456215"/>
        <dbReference type="EC" id="6.3.1.5"/>
    </reaction>
</comment>
<dbReference type="GO" id="GO:0004359">
    <property type="term" value="F:glutaminase activity"/>
    <property type="evidence" value="ECO:0007669"/>
    <property type="project" value="InterPro"/>
</dbReference>
<gene>
    <name evidence="9" type="ORF">COT04_01525</name>
</gene>
<dbReference type="EC" id="6.3.1.5" evidence="7"/>
<dbReference type="InterPro" id="IPR022310">
    <property type="entry name" value="NAD/GMP_synthase"/>
</dbReference>
<evidence type="ECO:0000256" key="5">
    <source>
        <dbReference type="ARBA" id="ARBA00023027"/>
    </source>
</evidence>
<comment type="similarity">
    <text evidence="6">Belongs to the NAD synthetase family.</text>
</comment>
<dbReference type="GO" id="GO:0009435">
    <property type="term" value="P:NAD+ biosynthetic process"/>
    <property type="evidence" value="ECO:0007669"/>
    <property type="project" value="UniProtKB-UniPathway"/>
</dbReference>
<reference evidence="10" key="1">
    <citation type="submission" date="2017-09" db="EMBL/GenBank/DDBJ databases">
        <title>Depth-based differentiation of microbial function through sediment-hosted aquifers and enrichment of novel symbionts in the deep terrestrial subsurface.</title>
        <authorList>
            <person name="Probst A.J."/>
            <person name="Ladd B."/>
            <person name="Jarett J.K."/>
            <person name="Geller-Mcgrath D.E."/>
            <person name="Sieber C.M.K."/>
            <person name="Emerson J.B."/>
            <person name="Anantharaman K."/>
            <person name="Thomas B.C."/>
            <person name="Malmstrom R."/>
            <person name="Stieglmeier M."/>
            <person name="Klingl A."/>
            <person name="Woyke T."/>
            <person name="Ryan C.M."/>
            <person name="Banfield J.F."/>
        </authorList>
    </citation>
    <scope>NUCLEOTIDE SEQUENCE [LARGE SCALE GENOMIC DNA]</scope>
</reference>
<proteinExistence type="inferred from homology"/>
<keyword evidence="2 6" id="KW-0436">Ligase</keyword>
<keyword evidence="4 6" id="KW-0067">ATP-binding</keyword>